<gene>
    <name evidence="6" type="ORF">L9F63_019614</name>
</gene>
<dbReference type="GO" id="GO:0042383">
    <property type="term" value="C:sarcolemma"/>
    <property type="evidence" value="ECO:0007669"/>
    <property type="project" value="TreeGrafter"/>
</dbReference>
<comment type="caution">
    <text evidence="6">The sequence shown here is derived from an EMBL/GenBank/DDBJ whole genome shotgun (WGS) entry which is preliminary data.</text>
</comment>
<keyword evidence="2 5" id="KW-0812">Transmembrane</keyword>
<keyword evidence="7" id="KW-1185">Reference proteome</keyword>
<evidence type="ECO:0000256" key="4">
    <source>
        <dbReference type="ARBA" id="ARBA00023136"/>
    </source>
</evidence>
<protein>
    <recommendedName>
        <fullName evidence="8">Sarcospan</fullName>
    </recommendedName>
</protein>
<accession>A0AAD7ZTY0</accession>
<keyword evidence="4 5" id="KW-0472">Membrane</keyword>
<dbReference type="AlphaFoldDB" id="A0AAD7ZTY0"/>
<feature type="transmembrane region" description="Helical" evidence="5">
    <location>
        <begin position="20"/>
        <end position="38"/>
    </location>
</feature>
<evidence type="ECO:0000313" key="6">
    <source>
        <dbReference type="EMBL" id="KAJ9586794.1"/>
    </source>
</evidence>
<dbReference type="Pfam" id="PF04103">
    <property type="entry name" value="CD20"/>
    <property type="match status" value="1"/>
</dbReference>
<feature type="transmembrane region" description="Helical" evidence="5">
    <location>
        <begin position="50"/>
        <end position="70"/>
    </location>
</feature>
<evidence type="ECO:0000256" key="1">
    <source>
        <dbReference type="ARBA" id="ARBA00004141"/>
    </source>
</evidence>
<proteinExistence type="predicted"/>
<dbReference type="InterPro" id="IPR007237">
    <property type="entry name" value="CD20-like"/>
</dbReference>
<dbReference type="EMBL" id="JASPKZ010006839">
    <property type="protein sequence ID" value="KAJ9586794.1"/>
    <property type="molecule type" value="Genomic_DNA"/>
</dbReference>
<dbReference type="InterPro" id="IPR030429">
    <property type="entry name" value="Sarcospan"/>
</dbReference>
<sequence length="208" mass="23322">PRKYHPPFIRHHRLARALAALQVVLGIAVSSLAVWLLVWAPNLRIRDIPYWSGLPLLASGIMGLMLLCCCRKNNPGVPRDIWTFGLKAVSVFLSVLAAVTCFCACVFALLHLTFLSSMTCDPAHVLHSTCVCQDTQRVYRYSDLNCPEVENILTILLIGSCAANGIGGILTVWYVFLHWTSQYTHTYSQVQTNDNKQTVLYSKKETRK</sequence>
<evidence type="ECO:0000313" key="7">
    <source>
        <dbReference type="Proteomes" id="UP001233999"/>
    </source>
</evidence>
<evidence type="ECO:0008006" key="8">
    <source>
        <dbReference type="Google" id="ProtNLM"/>
    </source>
</evidence>
<feature type="non-terminal residue" evidence="6">
    <location>
        <position position="1"/>
    </location>
</feature>
<evidence type="ECO:0000256" key="3">
    <source>
        <dbReference type="ARBA" id="ARBA00022989"/>
    </source>
</evidence>
<reference evidence="6" key="2">
    <citation type="submission" date="2023-05" db="EMBL/GenBank/DDBJ databases">
        <authorList>
            <person name="Fouks B."/>
        </authorList>
    </citation>
    <scope>NUCLEOTIDE SEQUENCE</scope>
    <source>
        <strain evidence="6">Stay&amp;Tobe</strain>
        <tissue evidence="6">Testes</tissue>
    </source>
</reference>
<evidence type="ECO:0000256" key="2">
    <source>
        <dbReference type="ARBA" id="ARBA00022692"/>
    </source>
</evidence>
<dbReference type="Proteomes" id="UP001233999">
    <property type="component" value="Unassembled WGS sequence"/>
</dbReference>
<reference evidence="6" key="1">
    <citation type="journal article" date="2023" name="IScience">
        <title>Live-bearing cockroach genome reveals convergent evolutionary mechanisms linked to viviparity in insects and beyond.</title>
        <authorList>
            <person name="Fouks B."/>
            <person name="Harrison M.C."/>
            <person name="Mikhailova A.A."/>
            <person name="Marchal E."/>
            <person name="English S."/>
            <person name="Carruthers M."/>
            <person name="Jennings E.C."/>
            <person name="Chiamaka E.L."/>
            <person name="Frigard R.A."/>
            <person name="Pippel M."/>
            <person name="Attardo G.M."/>
            <person name="Benoit J.B."/>
            <person name="Bornberg-Bauer E."/>
            <person name="Tobe S.S."/>
        </authorList>
    </citation>
    <scope>NUCLEOTIDE SEQUENCE</scope>
    <source>
        <strain evidence="6">Stay&amp;Tobe</strain>
    </source>
</reference>
<evidence type="ECO:0000256" key="5">
    <source>
        <dbReference type="SAM" id="Phobius"/>
    </source>
</evidence>
<feature type="transmembrane region" description="Helical" evidence="5">
    <location>
        <begin position="152"/>
        <end position="176"/>
    </location>
</feature>
<dbReference type="GO" id="GO:0016010">
    <property type="term" value="C:dystrophin-associated glycoprotein complex"/>
    <property type="evidence" value="ECO:0007669"/>
    <property type="project" value="InterPro"/>
</dbReference>
<name>A0AAD7ZTY0_DIPPU</name>
<feature type="transmembrane region" description="Helical" evidence="5">
    <location>
        <begin position="91"/>
        <end position="114"/>
    </location>
</feature>
<organism evidence="6 7">
    <name type="scientific">Diploptera punctata</name>
    <name type="common">Pacific beetle cockroach</name>
    <dbReference type="NCBI Taxonomy" id="6984"/>
    <lineage>
        <taxon>Eukaryota</taxon>
        <taxon>Metazoa</taxon>
        <taxon>Ecdysozoa</taxon>
        <taxon>Arthropoda</taxon>
        <taxon>Hexapoda</taxon>
        <taxon>Insecta</taxon>
        <taxon>Pterygota</taxon>
        <taxon>Neoptera</taxon>
        <taxon>Polyneoptera</taxon>
        <taxon>Dictyoptera</taxon>
        <taxon>Blattodea</taxon>
        <taxon>Blaberoidea</taxon>
        <taxon>Blaberidae</taxon>
        <taxon>Diplopterinae</taxon>
        <taxon>Diploptera</taxon>
    </lineage>
</organism>
<comment type="subcellular location">
    <subcellularLocation>
        <location evidence="1">Membrane</location>
        <topology evidence="1">Multi-pass membrane protein</topology>
    </subcellularLocation>
</comment>
<dbReference type="PANTHER" id="PTHR15260">
    <property type="entry name" value="SARCOSPAN"/>
    <property type="match status" value="1"/>
</dbReference>
<keyword evidence="3 5" id="KW-1133">Transmembrane helix</keyword>
<dbReference type="PANTHER" id="PTHR15260:SF1">
    <property type="entry name" value="SARCOSPAN"/>
    <property type="match status" value="1"/>
</dbReference>